<dbReference type="EMBL" id="CP063356">
    <property type="protein sequence ID" value="QOY35479.1"/>
    <property type="molecule type" value="Genomic_DNA"/>
</dbReference>
<protein>
    <submittedName>
        <fullName evidence="1">Uncharacterized protein</fullName>
    </submittedName>
</protein>
<name>A0A7S7RB03_9BACI</name>
<dbReference type="AlphaFoldDB" id="A0A7S7RB03"/>
<sequence length="57" mass="6824">MVPDRTSDLLIIEKGSFLDANGHEVRYFLDLRVKYDFFKGITELMSDNFEKNQFYQK</sequence>
<dbReference type="KEGG" id="aia:AWH56_022790"/>
<dbReference type="Proteomes" id="UP000180175">
    <property type="component" value="Chromosome"/>
</dbReference>
<evidence type="ECO:0000313" key="2">
    <source>
        <dbReference type="Proteomes" id="UP000180175"/>
    </source>
</evidence>
<reference evidence="1 2" key="2">
    <citation type="journal article" date="2019" name="Int. J. Syst. Evol. Microbiol.">
        <title>Anaerobacillus isosaccharinicus sp. nov., an alkaliphilic bacterium which degrades isosaccharinic acid.</title>
        <authorList>
            <person name="Bassil N.M."/>
            <person name="Lloyd J.R."/>
        </authorList>
    </citation>
    <scope>NUCLEOTIDE SEQUENCE [LARGE SCALE GENOMIC DNA]</scope>
    <source>
        <strain evidence="1 2">NB2006</strain>
    </source>
</reference>
<keyword evidence="2" id="KW-1185">Reference proteome</keyword>
<proteinExistence type="predicted"/>
<organism evidence="1 2">
    <name type="scientific">Anaerobacillus isosaccharinicus</name>
    <dbReference type="NCBI Taxonomy" id="1532552"/>
    <lineage>
        <taxon>Bacteria</taxon>
        <taxon>Bacillati</taxon>
        <taxon>Bacillota</taxon>
        <taxon>Bacilli</taxon>
        <taxon>Bacillales</taxon>
        <taxon>Bacillaceae</taxon>
        <taxon>Anaerobacillus</taxon>
    </lineage>
</organism>
<dbReference type="RefSeq" id="WP_159432507.1">
    <property type="nucleotide sequence ID" value="NZ_CP063356.2"/>
</dbReference>
<evidence type="ECO:0000313" key="1">
    <source>
        <dbReference type="EMBL" id="QOY35479.1"/>
    </source>
</evidence>
<accession>A0A7S7RB03</accession>
<reference evidence="1 2" key="1">
    <citation type="journal article" date="2017" name="Genome Announc.">
        <title>Draft Genome Sequences of Four Alkaliphilic Bacteria Belonging to the Anaerobacillus Genus.</title>
        <authorList>
            <person name="Bassil N.M."/>
            <person name="Lloyd J.R."/>
        </authorList>
    </citation>
    <scope>NUCLEOTIDE SEQUENCE [LARGE SCALE GENOMIC DNA]</scope>
    <source>
        <strain evidence="1 2">NB2006</strain>
    </source>
</reference>
<gene>
    <name evidence="1" type="ORF">AWH56_022790</name>
</gene>